<name>A0ABT9NM19_9ACTN</name>
<gene>
    <name evidence="1" type="ORF">J2S59_001273</name>
</gene>
<comment type="caution">
    <text evidence="1">The sequence shown here is derived from an EMBL/GenBank/DDBJ whole genome shotgun (WGS) entry which is preliminary data.</text>
</comment>
<accession>A0ABT9NM19</accession>
<evidence type="ECO:0000313" key="1">
    <source>
        <dbReference type="EMBL" id="MDP9821464.1"/>
    </source>
</evidence>
<dbReference type="Proteomes" id="UP001240447">
    <property type="component" value="Unassembled WGS sequence"/>
</dbReference>
<proteinExistence type="predicted"/>
<evidence type="ECO:0008006" key="3">
    <source>
        <dbReference type="Google" id="ProtNLM"/>
    </source>
</evidence>
<sequence>MHNDPYSSDAYTVSGPLGRNLQVTSASYGVRECATITFDSKGRIEALCGGLEGFVMMLIHPTTLQPLAELPVSRRNLLNGANPFTDICGGTYFYLDERDRALVTTISGELWEVVQRPGPRLAVTRKYPVLRGLPADDCLVAVTPDARGRDWFFTQQGYAGILDRRTGRTSVVRLKRPKGRVEGIFNSVSADETGGVYAVTTHATYRLDVGPKGRPRITYRLPYDRGSRTKPGMLSQGSGTTPTLIGKRWLVIADNADPRTRVLAYDRRRGIRKRDRLHCTVPVLPRGRGTTENSLVAAGRSVMIENNYGYEGPQTTLLGRTTTPGFERVLVRPNGRCRVAWRSTEVAPSSVPKASLGNGLVYAYTKPAGPGATDRWYFTAIDIRTGKTRWSRLTGTGIQWNNHYASIYLGPDGAAYVATITGLIRIADGR</sequence>
<dbReference type="RefSeq" id="WP_306824924.1">
    <property type="nucleotide sequence ID" value="NZ_JAUSQM010000001.1"/>
</dbReference>
<protein>
    <recommendedName>
        <fullName evidence="3">PQQ-binding-like beta-propeller repeat protein</fullName>
    </recommendedName>
</protein>
<organism evidence="1 2">
    <name type="scientific">Nocardioides massiliensis</name>
    <dbReference type="NCBI Taxonomy" id="1325935"/>
    <lineage>
        <taxon>Bacteria</taxon>
        <taxon>Bacillati</taxon>
        <taxon>Actinomycetota</taxon>
        <taxon>Actinomycetes</taxon>
        <taxon>Propionibacteriales</taxon>
        <taxon>Nocardioidaceae</taxon>
        <taxon>Nocardioides</taxon>
    </lineage>
</organism>
<dbReference type="EMBL" id="JAUSQM010000001">
    <property type="protein sequence ID" value="MDP9821464.1"/>
    <property type="molecule type" value="Genomic_DNA"/>
</dbReference>
<reference evidence="1 2" key="1">
    <citation type="submission" date="2023-07" db="EMBL/GenBank/DDBJ databases">
        <title>Sequencing the genomes of 1000 actinobacteria strains.</title>
        <authorList>
            <person name="Klenk H.-P."/>
        </authorList>
    </citation>
    <scope>NUCLEOTIDE SEQUENCE [LARGE SCALE GENOMIC DNA]</scope>
    <source>
        <strain evidence="1 2">GD13</strain>
    </source>
</reference>
<evidence type="ECO:0000313" key="2">
    <source>
        <dbReference type="Proteomes" id="UP001240447"/>
    </source>
</evidence>
<keyword evidence="2" id="KW-1185">Reference proteome</keyword>